<comment type="subunit">
    <text evidence="3">Heterotrimer of UreA (gamma), UreB (beta) and UreC (alpha) subunits. Three heterotrimers associate to form the active enzyme.</text>
</comment>
<dbReference type="NCBIfam" id="TIGR00192">
    <property type="entry name" value="urease_beta"/>
    <property type="match status" value="1"/>
</dbReference>
<organism evidence="4 5">
    <name type="scientific">Fontibacillus panacisegetis</name>
    <dbReference type="NCBI Taxonomy" id="670482"/>
    <lineage>
        <taxon>Bacteria</taxon>
        <taxon>Bacillati</taxon>
        <taxon>Bacillota</taxon>
        <taxon>Bacilli</taxon>
        <taxon>Bacillales</taxon>
        <taxon>Paenibacillaceae</taxon>
        <taxon>Fontibacillus</taxon>
    </lineage>
</organism>
<dbReference type="EMBL" id="FNBG01000043">
    <property type="protein sequence ID" value="SDG44286.1"/>
    <property type="molecule type" value="Genomic_DNA"/>
</dbReference>
<comment type="subcellular location">
    <subcellularLocation>
        <location evidence="3">Cytoplasm</location>
    </subcellularLocation>
</comment>
<name>A0A1G7U9N3_9BACL</name>
<dbReference type="Pfam" id="PF00699">
    <property type="entry name" value="Urease_beta"/>
    <property type="match status" value="1"/>
</dbReference>
<keyword evidence="5" id="KW-1185">Reference proteome</keyword>
<dbReference type="InterPro" id="IPR050069">
    <property type="entry name" value="Urease_subunit"/>
</dbReference>
<evidence type="ECO:0000313" key="4">
    <source>
        <dbReference type="EMBL" id="SDG44286.1"/>
    </source>
</evidence>
<dbReference type="AlphaFoldDB" id="A0A1G7U9N3"/>
<dbReference type="SUPFAM" id="SSF51278">
    <property type="entry name" value="Urease, beta-subunit"/>
    <property type="match status" value="1"/>
</dbReference>
<dbReference type="Gene3D" id="2.10.150.10">
    <property type="entry name" value="Urease, beta subunit"/>
    <property type="match status" value="1"/>
</dbReference>
<keyword evidence="1 3" id="KW-0378">Hydrolase</keyword>
<comment type="catalytic activity">
    <reaction evidence="2 3">
        <text>urea + 2 H2O + H(+) = hydrogencarbonate + 2 NH4(+)</text>
        <dbReference type="Rhea" id="RHEA:20557"/>
        <dbReference type="ChEBI" id="CHEBI:15377"/>
        <dbReference type="ChEBI" id="CHEBI:15378"/>
        <dbReference type="ChEBI" id="CHEBI:16199"/>
        <dbReference type="ChEBI" id="CHEBI:17544"/>
        <dbReference type="ChEBI" id="CHEBI:28938"/>
        <dbReference type="EC" id="3.5.1.5"/>
    </reaction>
</comment>
<dbReference type="EC" id="3.5.1.5" evidence="3"/>
<dbReference type="InterPro" id="IPR036461">
    <property type="entry name" value="Urease_betasu_sf"/>
</dbReference>
<comment type="similarity">
    <text evidence="3">Belongs to the urease beta subunit family.</text>
</comment>
<dbReference type="InterPro" id="IPR002019">
    <property type="entry name" value="Urease_beta-like"/>
</dbReference>
<dbReference type="GO" id="GO:0035550">
    <property type="term" value="C:urease complex"/>
    <property type="evidence" value="ECO:0007669"/>
    <property type="project" value="InterPro"/>
</dbReference>
<dbReference type="RefSeq" id="WP_091236066.1">
    <property type="nucleotide sequence ID" value="NZ_FNBG01000043.1"/>
</dbReference>
<dbReference type="STRING" id="670482.SAMN04488542_14324"/>
<evidence type="ECO:0000256" key="1">
    <source>
        <dbReference type="ARBA" id="ARBA00022801"/>
    </source>
</evidence>
<keyword evidence="3" id="KW-0963">Cytoplasm</keyword>
<comment type="pathway">
    <text evidence="3">Nitrogen metabolism; urea degradation; CO(2) and NH(3) from urea (urease route): step 1/1.</text>
</comment>
<dbReference type="UniPathway" id="UPA00258">
    <property type="reaction ID" value="UER00370"/>
</dbReference>
<evidence type="ECO:0000256" key="3">
    <source>
        <dbReference type="HAMAP-Rule" id="MF_01954"/>
    </source>
</evidence>
<dbReference type="PANTHER" id="PTHR33569">
    <property type="entry name" value="UREASE"/>
    <property type="match status" value="1"/>
</dbReference>
<evidence type="ECO:0000313" key="5">
    <source>
        <dbReference type="Proteomes" id="UP000198972"/>
    </source>
</evidence>
<sequence>MIPGEYKLLEDEIECNADREIISIRVQNCGDRPVQVGSHIHFYEVNPALHFLRSEAFGKRLNIPAGTATRFEPGEEKTVVLTVFGGEKAIYGLNRLTDGLLTEGESEQKLNIFLQK</sequence>
<dbReference type="HAMAP" id="MF_01954">
    <property type="entry name" value="Urease_beta"/>
    <property type="match status" value="1"/>
</dbReference>
<dbReference type="OrthoDB" id="9797217at2"/>
<dbReference type="Proteomes" id="UP000198972">
    <property type="component" value="Unassembled WGS sequence"/>
</dbReference>
<evidence type="ECO:0000256" key="2">
    <source>
        <dbReference type="ARBA" id="ARBA00047778"/>
    </source>
</evidence>
<dbReference type="GO" id="GO:0009039">
    <property type="term" value="F:urease activity"/>
    <property type="evidence" value="ECO:0007669"/>
    <property type="project" value="UniProtKB-UniRule"/>
</dbReference>
<accession>A0A1G7U9N3</accession>
<proteinExistence type="inferred from homology"/>
<dbReference type="GO" id="GO:0043419">
    <property type="term" value="P:urea catabolic process"/>
    <property type="evidence" value="ECO:0007669"/>
    <property type="project" value="UniProtKB-UniRule"/>
</dbReference>
<reference evidence="4 5" key="1">
    <citation type="submission" date="2016-10" db="EMBL/GenBank/DDBJ databases">
        <authorList>
            <person name="de Groot N.N."/>
        </authorList>
    </citation>
    <scope>NUCLEOTIDE SEQUENCE [LARGE SCALE GENOMIC DNA]</scope>
    <source>
        <strain evidence="4 5">DSM 28129</strain>
    </source>
</reference>
<dbReference type="PANTHER" id="PTHR33569:SF1">
    <property type="entry name" value="UREASE"/>
    <property type="match status" value="1"/>
</dbReference>
<protein>
    <recommendedName>
        <fullName evidence="3">Urease subunit beta</fullName>
        <ecNumber evidence="3">3.5.1.5</ecNumber>
    </recommendedName>
    <alternativeName>
        <fullName evidence="3">Urea amidohydrolase subunit beta</fullName>
    </alternativeName>
</protein>
<dbReference type="CDD" id="cd00407">
    <property type="entry name" value="Urease_beta"/>
    <property type="match status" value="1"/>
</dbReference>
<gene>
    <name evidence="3" type="primary">ureB</name>
    <name evidence="4" type="ORF">SAMN04488542_14324</name>
</gene>
<dbReference type="NCBIfam" id="NF009682">
    <property type="entry name" value="PRK13203.1"/>
    <property type="match status" value="1"/>
</dbReference>